<feature type="transmembrane region" description="Helical" evidence="1">
    <location>
        <begin position="21"/>
        <end position="37"/>
    </location>
</feature>
<accession>A0ABW6DBF8</accession>
<name>A0ABW6DBF8_9BACT</name>
<dbReference type="RefSeq" id="WP_377983113.1">
    <property type="nucleotide sequence ID" value="NZ_JBBKXZ010000002.1"/>
</dbReference>
<keyword evidence="1" id="KW-1133">Transmembrane helix</keyword>
<proteinExistence type="predicted"/>
<dbReference type="InterPro" id="IPR025749">
    <property type="entry name" value="Sphingomyelin_synth-like_dom"/>
</dbReference>
<reference evidence="3 4" key="1">
    <citation type="submission" date="2024-03" db="EMBL/GenBank/DDBJ databases">
        <title>Aquirufa genome sequencing.</title>
        <authorList>
            <person name="Pitt A."/>
            <person name="Hahn M.W."/>
        </authorList>
    </citation>
    <scope>NUCLEOTIDE SEQUENCE [LARGE SCALE GENOMIC DNA]</scope>
    <source>
        <strain evidence="3 4">OSTEICH-129V</strain>
    </source>
</reference>
<protein>
    <submittedName>
        <fullName evidence="3">Phosphatase PAP2-related protein</fullName>
    </submittedName>
</protein>
<evidence type="ECO:0000313" key="3">
    <source>
        <dbReference type="EMBL" id="MFD3394229.1"/>
    </source>
</evidence>
<feature type="transmembrane region" description="Helical" evidence="1">
    <location>
        <begin position="57"/>
        <end position="84"/>
    </location>
</feature>
<feature type="transmembrane region" description="Helical" evidence="1">
    <location>
        <begin position="145"/>
        <end position="161"/>
    </location>
</feature>
<evidence type="ECO:0000313" key="4">
    <source>
        <dbReference type="Proteomes" id="UP001598138"/>
    </source>
</evidence>
<evidence type="ECO:0000259" key="2">
    <source>
        <dbReference type="Pfam" id="PF14360"/>
    </source>
</evidence>
<keyword evidence="1" id="KW-0812">Transmembrane</keyword>
<gene>
    <name evidence="3" type="ORF">U0R10_06325</name>
</gene>
<dbReference type="EMBL" id="JBBKXZ010000002">
    <property type="protein sequence ID" value="MFD3394229.1"/>
    <property type="molecule type" value="Genomic_DNA"/>
</dbReference>
<feature type="transmembrane region" description="Helical" evidence="1">
    <location>
        <begin position="93"/>
        <end position="115"/>
    </location>
</feature>
<feature type="transmembrane region" description="Helical" evidence="1">
    <location>
        <begin position="168"/>
        <end position="185"/>
    </location>
</feature>
<comment type="caution">
    <text evidence="3">The sequence shown here is derived from an EMBL/GenBank/DDBJ whole genome shotgun (WGS) entry which is preliminary data.</text>
</comment>
<keyword evidence="1" id="KW-0472">Membrane</keyword>
<dbReference type="Proteomes" id="UP001598138">
    <property type="component" value="Unassembled WGS sequence"/>
</dbReference>
<organism evidence="3 4">
    <name type="scientific">Aquirufa avitistagni</name>
    <dbReference type="NCBI Taxonomy" id="3104728"/>
    <lineage>
        <taxon>Bacteria</taxon>
        <taxon>Pseudomonadati</taxon>
        <taxon>Bacteroidota</taxon>
        <taxon>Cytophagia</taxon>
        <taxon>Cytophagales</taxon>
        <taxon>Flectobacillaceae</taxon>
        <taxon>Aquirufa</taxon>
    </lineage>
</organism>
<feature type="transmembrane region" description="Helical" evidence="1">
    <location>
        <begin position="191"/>
        <end position="209"/>
    </location>
</feature>
<feature type="domain" description="Sphingomyelin synthase-like" evidence="2">
    <location>
        <begin position="144"/>
        <end position="204"/>
    </location>
</feature>
<evidence type="ECO:0000256" key="1">
    <source>
        <dbReference type="SAM" id="Phobius"/>
    </source>
</evidence>
<keyword evidence="4" id="KW-1185">Reference proteome</keyword>
<sequence>MNSFKKSIPATWATAWQDKQFQWRLILALGVFAIFPWKAADYFQWIQSRDGKVWPDWILAQIPSANVSYLIFGIIYSSVIYLLIRLLEDPKRFLLFAWAFNIETLLRFASIYFVALNPPKGLVDLHDPIAELFIYRDSLPITKDLFFSGHTATMVFVCYFLTGNERKISLMLTGVLVALLLIQHVHYTWDILAAPVATLASIWIAKRLISV</sequence>
<dbReference type="Pfam" id="PF14360">
    <property type="entry name" value="PAP2_C"/>
    <property type="match status" value="1"/>
</dbReference>